<dbReference type="RefSeq" id="WP_346787291.1">
    <property type="nucleotide sequence ID" value="NZ_JAYFSJ010000001.1"/>
</dbReference>
<dbReference type="EMBL" id="JAYFSJ010000001">
    <property type="protein sequence ID" value="MEN7429175.1"/>
    <property type="molecule type" value="Genomic_DNA"/>
</dbReference>
<organism evidence="1 2">
    <name type="scientific">Chromobacterium indicum</name>
    <dbReference type="NCBI Taxonomy" id="3110228"/>
    <lineage>
        <taxon>Bacteria</taxon>
        <taxon>Pseudomonadati</taxon>
        <taxon>Pseudomonadota</taxon>
        <taxon>Betaproteobacteria</taxon>
        <taxon>Neisseriales</taxon>
        <taxon>Chromobacteriaceae</taxon>
        <taxon>Chromobacterium</taxon>
    </lineage>
</organism>
<protein>
    <submittedName>
        <fullName evidence="1">Uncharacterized protein</fullName>
    </submittedName>
</protein>
<proteinExistence type="predicted"/>
<keyword evidence="2" id="KW-1185">Reference proteome</keyword>
<comment type="caution">
    <text evidence="1">The sequence shown here is derived from an EMBL/GenBank/DDBJ whole genome shotgun (WGS) entry which is preliminary data.</text>
</comment>
<gene>
    <name evidence="1" type="ORF">VA599_00370</name>
</gene>
<accession>A0ABV0CDB5</accession>
<evidence type="ECO:0000313" key="1">
    <source>
        <dbReference type="EMBL" id="MEN7429175.1"/>
    </source>
</evidence>
<sequence length="114" mass="12576">MSIRFKKIEEKEVGPFGKSLLARYEIIHETPGLSGTRLSQELMIVFDPRIGEVGAKLTLTDLSAPSFDAALEKMAEWCDRMAIALREPREITASIPVVIKTDGSCEAEDVEGSH</sequence>
<dbReference type="Proteomes" id="UP001405405">
    <property type="component" value="Unassembled WGS sequence"/>
</dbReference>
<name>A0ABV0CDB5_9NEIS</name>
<evidence type="ECO:0000313" key="2">
    <source>
        <dbReference type="Proteomes" id="UP001405405"/>
    </source>
</evidence>
<reference evidence="1 2" key="1">
    <citation type="submission" date="2023-12" db="EMBL/GenBank/DDBJ databases">
        <title>Chromobacterium sp. strain TRC.1.1.SA producing antimicrobial pigment.</title>
        <authorList>
            <person name="Verma N."/>
            <person name="Choksket S."/>
            <person name="Pinnaka A.K."/>
            <person name="Korpole S."/>
        </authorList>
    </citation>
    <scope>NUCLEOTIDE SEQUENCE [LARGE SCALE GENOMIC DNA]</scope>
    <source>
        <strain evidence="1 2">TRC1.1.SA</strain>
    </source>
</reference>